<gene>
    <name evidence="3" type="ORF">MUCCIDRAFT_156834</name>
</gene>
<proteinExistence type="predicted"/>
<evidence type="ECO:0000313" key="4">
    <source>
        <dbReference type="Proteomes" id="UP000077051"/>
    </source>
</evidence>
<dbReference type="PANTHER" id="PTHR20882">
    <property type="entry name" value="CYTOPLASMIC TRNA 2-THIOLATION PROTEIN 2"/>
    <property type="match status" value="1"/>
</dbReference>
<dbReference type="EMBL" id="AMYB01000006">
    <property type="protein sequence ID" value="OAD01597.1"/>
    <property type="molecule type" value="Genomic_DNA"/>
</dbReference>
<evidence type="ECO:0000313" key="3">
    <source>
        <dbReference type="EMBL" id="OAD01597.1"/>
    </source>
</evidence>
<accession>A0A162Z018</accession>
<dbReference type="Gene3D" id="3.40.50.620">
    <property type="entry name" value="HUPs"/>
    <property type="match status" value="1"/>
</dbReference>
<organism evidence="3 4">
    <name type="scientific">Mucor lusitanicus CBS 277.49</name>
    <dbReference type="NCBI Taxonomy" id="747725"/>
    <lineage>
        <taxon>Eukaryota</taxon>
        <taxon>Fungi</taxon>
        <taxon>Fungi incertae sedis</taxon>
        <taxon>Mucoromycota</taxon>
        <taxon>Mucoromycotina</taxon>
        <taxon>Mucoromycetes</taxon>
        <taxon>Mucorales</taxon>
        <taxon>Mucorineae</taxon>
        <taxon>Mucoraceae</taxon>
        <taxon>Mucor</taxon>
    </lineage>
</organism>
<dbReference type="GO" id="GO:0000049">
    <property type="term" value="F:tRNA binding"/>
    <property type="evidence" value="ECO:0007669"/>
    <property type="project" value="InterPro"/>
</dbReference>
<dbReference type="PANTHER" id="PTHR20882:SF14">
    <property type="entry name" value="CYTOPLASMIC TRNA 2-THIOLATION PROTEIN 2"/>
    <property type="match status" value="1"/>
</dbReference>
<dbReference type="InterPro" id="IPR014729">
    <property type="entry name" value="Rossmann-like_a/b/a_fold"/>
</dbReference>
<dbReference type="SUPFAM" id="SSF52402">
    <property type="entry name" value="Adenine nucleotide alpha hydrolases-like"/>
    <property type="match status" value="1"/>
</dbReference>
<comment type="caution">
    <text evidence="3">The sequence shown here is derived from an EMBL/GenBank/DDBJ whole genome shotgun (WGS) entry which is preliminary data.</text>
</comment>
<reference evidence="3 4" key="1">
    <citation type="submission" date="2015-06" db="EMBL/GenBank/DDBJ databases">
        <title>Expansion of signal transduction pathways in fungi by whole-genome duplication.</title>
        <authorList>
            <consortium name="DOE Joint Genome Institute"/>
            <person name="Corrochano L.M."/>
            <person name="Kuo A."/>
            <person name="Marcet-Houben M."/>
            <person name="Polaino S."/>
            <person name="Salamov A."/>
            <person name="Villalobos J.M."/>
            <person name="Alvarez M.I."/>
            <person name="Avalos J."/>
            <person name="Benito E.P."/>
            <person name="Benoit I."/>
            <person name="Burger G."/>
            <person name="Camino L.P."/>
            <person name="Canovas D."/>
            <person name="Cerda-Olmedo E."/>
            <person name="Cheng J.-F."/>
            <person name="Dominguez A."/>
            <person name="Elias M."/>
            <person name="Eslava A.P."/>
            <person name="Glaser F."/>
            <person name="Grimwood J."/>
            <person name="Gutierrez G."/>
            <person name="Heitman J."/>
            <person name="Henrissat B."/>
            <person name="Iturriaga E.A."/>
            <person name="Lang B.F."/>
            <person name="Lavin J.L."/>
            <person name="Lee S."/>
            <person name="Li W."/>
            <person name="Lindquist E."/>
            <person name="Lopez-Garcia S."/>
            <person name="Luque E.M."/>
            <person name="Marcos A.T."/>
            <person name="Martin J."/>
            <person name="Mccluskey K."/>
            <person name="Medina H.R."/>
            <person name="Miralles-Duran A."/>
            <person name="Miyazaki A."/>
            <person name="Munoz-Torres E."/>
            <person name="Oguiza J.A."/>
            <person name="Ohm R."/>
            <person name="Olmedo M."/>
            <person name="Orejas M."/>
            <person name="Ortiz-Castellanos L."/>
            <person name="Pisabarro A.G."/>
            <person name="Rodriguez-Romero J."/>
            <person name="Ruiz-Herrera J."/>
            <person name="Ruiz-Vazquez R."/>
            <person name="Sanz C."/>
            <person name="Schackwitz W."/>
            <person name="Schmutz J."/>
            <person name="Shahriari M."/>
            <person name="Shelest E."/>
            <person name="Silva-Franco F."/>
            <person name="Soanes D."/>
            <person name="Syed K."/>
            <person name="Tagua V.G."/>
            <person name="Talbot N.J."/>
            <person name="Thon M."/>
            <person name="De Vries R.P."/>
            <person name="Wiebenga A."/>
            <person name="Yadav J.S."/>
            <person name="Braun E.L."/>
            <person name="Baker S."/>
            <person name="Garre V."/>
            <person name="Horwitz B."/>
            <person name="Torres-Martinez S."/>
            <person name="Idnurm A."/>
            <person name="Herrera-Estrella A."/>
            <person name="Gabaldon T."/>
            <person name="Grigoriev I.V."/>
        </authorList>
    </citation>
    <scope>NUCLEOTIDE SEQUENCE [LARGE SCALE GENOMIC DNA]</scope>
    <source>
        <strain evidence="3 4">CBS 277.49</strain>
    </source>
</reference>
<dbReference type="InterPro" id="IPR019407">
    <property type="entry name" value="CTU2"/>
</dbReference>
<sequence>MTNERSAMVNLTKNFMRVVPSEKKKVQLIPEAIVCHIDESTLFESTAKSSEKLAQDFKQHYSEFEYFSYRLEEVFGPEFTKSDTFDKILKSISGGIENGEYEHYVKCVQSNANKSQAEQLKQLFTNIKKTTAKEDLLWNIKMEMLVTVARREGCPYIFMADSATRQAIKMISMTSKGRGYSVALDVSVDNTQSFKDLCIMRPMKDMLSKEIGFYNHFANVTQFETLPYNFSTMMPGKTSIDRLTEEFIVSIEREFPSTVSTICRTVMKLTPSANMDLAKTFVKSTSRTTMRSLLHRCHPTLLKMSVIKAETADY</sequence>
<name>A0A162Z018_MUCCL</name>
<keyword evidence="1" id="KW-0963">Cytoplasm</keyword>
<dbReference type="Proteomes" id="UP000077051">
    <property type="component" value="Unassembled WGS sequence"/>
</dbReference>
<keyword evidence="2" id="KW-0819">tRNA processing</keyword>
<dbReference type="OrthoDB" id="25129at2759"/>
<evidence type="ECO:0000256" key="1">
    <source>
        <dbReference type="ARBA" id="ARBA00022490"/>
    </source>
</evidence>
<dbReference type="GO" id="GO:0016783">
    <property type="term" value="F:sulfurtransferase activity"/>
    <property type="evidence" value="ECO:0007669"/>
    <property type="project" value="TreeGrafter"/>
</dbReference>
<dbReference type="Pfam" id="PF10288">
    <property type="entry name" value="CTU2"/>
    <property type="match status" value="1"/>
</dbReference>
<evidence type="ECO:0000256" key="2">
    <source>
        <dbReference type="ARBA" id="ARBA00022694"/>
    </source>
</evidence>
<dbReference type="AlphaFoldDB" id="A0A162Z018"/>
<protein>
    <submittedName>
        <fullName evidence="3">Uncharacterized protein</fullName>
    </submittedName>
</protein>
<keyword evidence="4" id="KW-1185">Reference proteome</keyword>
<dbReference type="VEuPathDB" id="FungiDB:MUCCIDRAFT_156834"/>
<dbReference type="STRING" id="747725.A0A162Z018"/>
<dbReference type="GO" id="GO:0005829">
    <property type="term" value="C:cytosol"/>
    <property type="evidence" value="ECO:0007669"/>
    <property type="project" value="TreeGrafter"/>
</dbReference>
<dbReference type="GO" id="GO:0002143">
    <property type="term" value="P:tRNA wobble position uridine thiolation"/>
    <property type="evidence" value="ECO:0007669"/>
    <property type="project" value="TreeGrafter"/>
</dbReference>